<evidence type="ECO:0000256" key="2">
    <source>
        <dbReference type="SAM" id="Phobius"/>
    </source>
</evidence>
<feature type="region of interest" description="Disordered" evidence="1">
    <location>
        <begin position="1"/>
        <end position="36"/>
    </location>
</feature>
<evidence type="ECO:0000256" key="1">
    <source>
        <dbReference type="SAM" id="MobiDB-lite"/>
    </source>
</evidence>
<dbReference type="AlphaFoldDB" id="A0A3N4JF54"/>
<keyword evidence="2" id="KW-1133">Transmembrane helix</keyword>
<feature type="transmembrane region" description="Helical" evidence="2">
    <location>
        <begin position="579"/>
        <end position="603"/>
    </location>
</feature>
<feature type="transmembrane region" description="Helical" evidence="2">
    <location>
        <begin position="84"/>
        <end position="107"/>
    </location>
</feature>
<protein>
    <submittedName>
        <fullName evidence="3">Uncharacterized protein</fullName>
    </submittedName>
</protein>
<organism evidence="3 4">
    <name type="scientific">Choiromyces venosus 120613-1</name>
    <dbReference type="NCBI Taxonomy" id="1336337"/>
    <lineage>
        <taxon>Eukaryota</taxon>
        <taxon>Fungi</taxon>
        <taxon>Dikarya</taxon>
        <taxon>Ascomycota</taxon>
        <taxon>Pezizomycotina</taxon>
        <taxon>Pezizomycetes</taxon>
        <taxon>Pezizales</taxon>
        <taxon>Tuberaceae</taxon>
        <taxon>Choiromyces</taxon>
    </lineage>
</organism>
<dbReference type="OrthoDB" id="4768051at2759"/>
<sequence>MSSSFSELHRPPSYDDADDPLLSKPEKSPKHPKQSSFNSREQFWWNMISLSGRCLTTALSLSFLVLGLLIFSRMGELSSWEQRGFNALTILLSAFASLGLGSVLGYLGSMLRWPLLARKKYNMRDILISEIQIELLLAMPSPSGSLALIYAQIREWRFSSTTFIVMLYLFINIVGRFSVAIFGLTYNLADLPIVTPPTHVTDWSSSVLVTKNAEAFDVSSNQFRDYLDLVEGGLATLTRRLNINYNSTAPENLGENTVFALGLTTSTVVQDGNGVKLKYEISDFNGSTPVPSNHTVESSVSCTMFRIKTSGEYWKDYSNENSNQTSGNWKSEANGDRIAEVLRVLDKQDVWPGERSEWVTWAAPLGQSDRPSVTYVVYSTVAWECTSILVEKLGDAPHPTPLFNSSSLFPLPIANKMEAGKTYSTSVTTSTQKAVFLYPSTTTRTSVYKSTPVGRGKAIITSTAVRTVCTTSTRTTYRTWTISKEPTRAGRTASVVYRWLGELQSRVSPSFGVQKLDFYKNGEGGSPAQKQLYNLYVATLVARLPITAIAYANTIYPRKLKNPDASPTRRIKTTLEVEWLRVGISAGVIVAGQMLGIAAVLYYCRNVYIREESFLATAVLLKTVLNKIDDASMMTTVELEDALNKALKGPISYGTVSDVHGECPQVALDRNVNNNFPKYLLANSRVRRR</sequence>
<reference evidence="3 4" key="1">
    <citation type="journal article" date="2018" name="Nat. Ecol. Evol.">
        <title>Pezizomycetes genomes reveal the molecular basis of ectomycorrhizal truffle lifestyle.</title>
        <authorList>
            <person name="Murat C."/>
            <person name="Payen T."/>
            <person name="Noel B."/>
            <person name="Kuo A."/>
            <person name="Morin E."/>
            <person name="Chen J."/>
            <person name="Kohler A."/>
            <person name="Krizsan K."/>
            <person name="Balestrini R."/>
            <person name="Da Silva C."/>
            <person name="Montanini B."/>
            <person name="Hainaut M."/>
            <person name="Levati E."/>
            <person name="Barry K.W."/>
            <person name="Belfiori B."/>
            <person name="Cichocki N."/>
            <person name="Clum A."/>
            <person name="Dockter R.B."/>
            <person name="Fauchery L."/>
            <person name="Guy J."/>
            <person name="Iotti M."/>
            <person name="Le Tacon F."/>
            <person name="Lindquist E.A."/>
            <person name="Lipzen A."/>
            <person name="Malagnac F."/>
            <person name="Mello A."/>
            <person name="Molinier V."/>
            <person name="Miyauchi S."/>
            <person name="Poulain J."/>
            <person name="Riccioni C."/>
            <person name="Rubini A."/>
            <person name="Sitrit Y."/>
            <person name="Splivallo R."/>
            <person name="Traeger S."/>
            <person name="Wang M."/>
            <person name="Zifcakova L."/>
            <person name="Wipf D."/>
            <person name="Zambonelli A."/>
            <person name="Paolocci F."/>
            <person name="Nowrousian M."/>
            <person name="Ottonello S."/>
            <person name="Baldrian P."/>
            <person name="Spatafora J.W."/>
            <person name="Henrissat B."/>
            <person name="Nagy L.G."/>
            <person name="Aury J.M."/>
            <person name="Wincker P."/>
            <person name="Grigoriev I.V."/>
            <person name="Bonfante P."/>
            <person name="Martin F.M."/>
        </authorList>
    </citation>
    <scope>NUCLEOTIDE SEQUENCE [LARGE SCALE GENOMIC DNA]</scope>
    <source>
        <strain evidence="3 4">120613-1</strain>
    </source>
</reference>
<gene>
    <name evidence="3" type="ORF">L873DRAFT_1791339</name>
</gene>
<dbReference type="EMBL" id="ML120410">
    <property type="protein sequence ID" value="RPA96895.1"/>
    <property type="molecule type" value="Genomic_DNA"/>
</dbReference>
<proteinExistence type="predicted"/>
<evidence type="ECO:0000313" key="4">
    <source>
        <dbReference type="Proteomes" id="UP000276215"/>
    </source>
</evidence>
<keyword evidence="4" id="KW-1185">Reference proteome</keyword>
<evidence type="ECO:0000313" key="3">
    <source>
        <dbReference type="EMBL" id="RPA96895.1"/>
    </source>
</evidence>
<feature type="transmembrane region" description="Helical" evidence="2">
    <location>
        <begin position="43"/>
        <end position="72"/>
    </location>
</feature>
<keyword evidence="2" id="KW-0472">Membrane</keyword>
<feature type="transmembrane region" description="Helical" evidence="2">
    <location>
        <begin position="163"/>
        <end position="186"/>
    </location>
</feature>
<keyword evidence="2" id="KW-0812">Transmembrane</keyword>
<name>A0A3N4JF54_9PEZI</name>
<accession>A0A3N4JF54</accession>
<dbReference type="Proteomes" id="UP000276215">
    <property type="component" value="Unassembled WGS sequence"/>
</dbReference>